<dbReference type="Gene3D" id="1.10.10.2520">
    <property type="entry name" value="Cell wall hydrolase SleB, domain 1"/>
    <property type="match status" value="1"/>
</dbReference>
<protein>
    <submittedName>
        <fullName evidence="3">Cell wall hydrolase</fullName>
    </submittedName>
</protein>
<dbReference type="InterPro" id="IPR002477">
    <property type="entry name" value="Peptidoglycan-bd-like"/>
</dbReference>
<keyword evidence="4" id="KW-1185">Reference proteome</keyword>
<dbReference type="AlphaFoldDB" id="A0AAJ8N0W6"/>
<dbReference type="Proteomes" id="UP000321816">
    <property type="component" value="Chromosome"/>
</dbReference>
<dbReference type="InterPro" id="IPR011105">
    <property type="entry name" value="Cell_wall_hydrolase_SleB"/>
</dbReference>
<feature type="domain" description="WW" evidence="2">
    <location>
        <begin position="162"/>
        <end position="195"/>
    </location>
</feature>
<dbReference type="Pfam" id="PF01471">
    <property type="entry name" value="PG_binding_1"/>
    <property type="match status" value="1"/>
</dbReference>
<evidence type="ECO:0000313" key="4">
    <source>
        <dbReference type="Proteomes" id="UP000321816"/>
    </source>
</evidence>
<evidence type="ECO:0000313" key="3">
    <source>
        <dbReference type="EMBL" id="WWD80300.1"/>
    </source>
</evidence>
<gene>
    <name evidence="3" type="ORF">FTX54_001655</name>
</gene>
<organism evidence="3 4">
    <name type="scientific">Alkalicoccus halolimnae</name>
    <dbReference type="NCBI Taxonomy" id="1667239"/>
    <lineage>
        <taxon>Bacteria</taxon>
        <taxon>Bacillati</taxon>
        <taxon>Bacillota</taxon>
        <taxon>Bacilli</taxon>
        <taxon>Bacillales</taxon>
        <taxon>Bacillaceae</taxon>
        <taxon>Alkalicoccus</taxon>
    </lineage>
</organism>
<keyword evidence="1" id="KW-0732">Signal</keyword>
<sequence>MNIRFLMFPVTSLLAVLIFFSFSAQTAEAALQQESRGAEVTELQEQLIQMGYLHSEATGYFGPLTDQAVRNFQSDFNLGVDGMAGPATANKLTEVKTAAKAVHGEARGEPFEGQVAVAGVIKNRVQSSEFPSTISEVVLQQRQFTAVADGQFYLEPDETAYQAVAEAWKGWDPSQGAMYYYNAQTATSEWIFTRPVKFTIGKHTFAD</sequence>
<dbReference type="SUPFAM" id="SSF47090">
    <property type="entry name" value="PGBD-like"/>
    <property type="match status" value="1"/>
</dbReference>
<feature type="chain" id="PRO_5042517708" evidence="1">
    <location>
        <begin position="27"/>
        <end position="207"/>
    </location>
</feature>
<keyword evidence="3" id="KW-0378">Hydrolase</keyword>
<dbReference type="InterPro" id="IPR042047">
    <property type="entry name" value="SleB_dom1"/>
</dbReference>
<dbReference type="KEGG" id="ahal:FTX54_001655"/>
<evidence type="ECO:0000259" key="2">
    <source>
        <dbReference type="PROSITE" id="PS50020"/>
    </source>
</evidence>
<dbReference type="Pfam" id="PF07486">
    <property type="entry name" value="Hydrolase_2"/>
    <property type="match status" value="1"/>
</dbReference>
<dbReference type="Gene3D" id="6.20.240.60">
    <property type="match status" value="1"/>
</dbReference>
<accession>A0AAJ8N0W6</accession>
<dbReference type="GO" id="GO:0016787">
    <property type="term" value="F:hydrolase activity"/>
    <property type="evidence" value="ECO:0007669"/>
    <property type="project" value="UniProtKB-KW"/>
</dbReference>
<reference evidence="3 4" key="1">
    <citation type="submission" date="2024-01" db="EMBL/GenBank/DDBJ databases">
        <title>Complete Genome Sequence of Alkalicoccus halolimnae BZ-SZ-XJ29T, a Moderately Halophilic Bacterium Isolated from a Salt Lake.</title>
        <authorList>
            <person name="Zhao B."/>
        </authorList>
    </citation>
    <scope>NUCLEOTIDE SEQUENCE [LARGE SCALE GENOMIC DNA]</scope>
    <source>
        <strain evidence="3 4">BZ-SZ-XJ29</strain>
    </source>
</reference>
<dbReference type="PROSITE" id="PS50020">
    <property type="entry name" value="WW_DOMAIN_2"/>
    <property type="match status" value="1"/>
</dbReference>
<dbReference type="InterPro" id="IPR001202">
    <property type="entry name" value="WW_dom"/>
</dbReference>
<dbReference type="InterPro" id="IPR036365">
    <property type="entry name" value="PGBD-like_sf"/>
</dbReference>
<proteinExistence type="predicted"/>
<dbReference type="Gene3D" id="1.10.101.10">
    <property type="entry name" value="PGBD-like superfamily/PGBD"/>
    <property type="match status" value="1"/>
</dbReference>
<dbReference type="EMBL" id="CP144914">
    <property type="protein sequence ID" value="WWD80300.1"/>
    <property type="molecule type" value="Genomic_DNA"/>
</dbReference>
<evidence type="ECO:0000256" key="1">
    <source>
        <dbReference type="SAM" id="SignalP"/>
    </source>
</evidence>
<dbReference type="RefSeq" id="WP_187254595.1">
    <property type="nucleotide sequence ID" value="NZ_CP144914.1"/>
</dbReference>
<dbReference type="InterPro" id="IPR036366">
    <property type="entry name" value="PGBDSf"/>
</dbReference>
<feature type="signal peptide" evidence="1">
    <location>
        <begin position="1"/>
        <end position="26"/>
    </location>
</feature>
<name>A0AAJ8N0W6_9BACI</name>